<protein>
    <submittedName>
        <fullName evidence="1">Uncharacterized protein</fullName>
    </submittedName>
</protein>
<name>A0A0E9TX85_ANGAN</name>
<evidence type="ECO:0000313" key="1">
    <source>
        <dbReference type="EMBL" id="JAH58264.1"/>
    </source>
</evidence>
<proteinExistence type="predicted"/>
<reference evidence="1" key="2">
    <citation type="journal article" date="2015" name="Fish Shellfish Immunol.">
        <title>Early steps in the European eel (Anguilla anguilla)-Vibrio vulnificus interaction in the gills: Role of the RtxA13 toxin.</title>
        <authorList>
            <person name="Callol A."/>
            <person name="Pajuelo D."/>
            <person name="Ebbesson L."/>
            <person name="Teles M."/>
            <person name="MacKenzie S."/>
            <person name="Amaro C."/>
        </authorList>
    </citation>
    <scope>NUCLEOTIDE SEQUENCE</scope>
</reference>
<sequence length="37" mass="4218">MPPLLCPVLVESMVQSGMVLDSWTIQLFILSRRLRST</sequence>
<dbReference type="EMBL" id="GBXM01050313">
    <property type="protein sequence ID" value="JAH58264.1"/>
    <property type="molecule type" value="Transcribed_RNA"/>
</dbReference>
<organism evidence="1">
    <name type="scientific">Anguilla anguilla</name>
    <name type="common">European freshwater eel</name>
    <name type="synonym">Muraena anguilla</name>
    <dbReference type="NCBI Taxonomy" id="7936"/>
    <lineage>
        <taxon>Eukaryota</taxon>
        <taxon>Metazoa</taxon>
        <taxon>Chordata</taxon>
        <taxon>Craniata</taxon>
        <taxon>Vertebrata</taxon>
        <taxon>Euteleostomi</taxon>
        <taxon>Actinopterygii</taxon>
        <taxon>Neopterygii</taxon>
        <taxon>Teleostei</taxon>
        <taxon>Anguilliformes</taxon>
        <taxon>Anguillidae</taxon>
        <taxon>Anguilla</taxon>
    </lineage>
</organism>
<accession>A0A0E9TX85</accession>
<reference evidence="1" key="1">
    <citation type="submission" date="2014-11" db="EMBL/GenBank/DDBJ databases">
        <authorList>
            <person name="Amaro Gonzalez C."/>
        </authorList>
    </citation>
    <scope>NUCLEOTIDE SEQUENCE</scope>
</reference>
<dbReference type="AlphaFoldDB" id="A0A0E9TX85"/>